<comment type="caution">
    <text evidence="1">The sequence shown here is derived from an EMBL/GenBank/DDBJ whole genome shotgun (WGS) entry which is preliminary data.</text>
</comment>
<sequence length="432" mass="49208">MSAENGSNFVIKSLIGPACVDKNIDLGKPDVENTWEMPEREQALSVALICDQSDTEHDLDSLSMIYGLRYQIGIVNIAERIAQLPKSEALQLLSTAIQQKTSYPDKENPAKFIPMLGTNTVEWGFMHDRANLSSIVISRDFYYDQPHQWENQQVFFDKWGNVQYFDYTGGNIADLVENTPGSVVDKNHRDLVDSLVLIGKNIWYREAWERAYGDVVCPIRFTPFRMLYDRAAAHRRQIRNGTVSSLFAEDYKLLTRYSDIRVDKTKSGKLFGDLIPAVIPDNILSHKKTSDINEILMHSASKTFIEEMVRNEIPFVGSHTVEVDPADSSTSNIVRNIICFGPENFADIPRRINTVMTSPMRQIEDLLTQFNYWYFMATKEKNGSGEVLFCKEDLERLTSDEVDEGIKNEIISKAFDTIAEKAIIEPTNETTQ</sequence>
<reference evidence="1 2" key="1">
    <citation type="submission" date="2017-09" db="EMBL/GenBank/DDBJ databases">
        <title>Depth-based differentiation of microbial function through sediment-hosted aquifers and enrichment of novel symbionts in the deep terrestrial subsurface.</title>
        <authorList>
            <person name="Probst A.J."/>
            <person name="Ladd B."/>
            <person name="Jarett J.K."/>
            <person name="Geller-Mcgrath D.E."/>
            <person name="Sieber C.M."/>
            <person name="Emerson J.B."/>
            <person name="Anantharaman K."/>
            <person name="Thomas B.C."/>
            <person name="Malmstrom R."/>
            <person name="Stieglmeier M."/>
            <person name="Klingl A."/>
            <person name="Woyke T."/>
            <person name="Ryan C.M."/>
            <person name="Banfield J.F."/>
        </authorList>
    </citation>
    <scope>NUCLEOTIDE SEQUENCE [LARGE SCALE GENOMIC DNA]</scope>
    <source>
        <strain evidence="1">CG11_big_fil_rev_8_21_14_0_20_36_8</strain>
    </source>
</reference>
<proteinExistence type="predicted"/>
<evidence type="ECO:0000313" key="1">
    <source>
        <dbReference type="EMBL" id="PIQ73864.1"/>
    </source>
</evidence>
<name>A0A2M6IVA4_9BACT</name>
<accession>A0A2M6IVA4</accession>
<evidence type="ECO:0000313" key="2">
    <source>
        <dbReference type="Proteomes" id="UP000231056"/>
    </source>
</evidence>
<dbReference type="Proteomes" id="UP000231056">
    <property type="component" value="Unassembled WGS sequence"/>
</dbReference>
<organism evidence="1 2">
    <name type="scientific">Candidatus Roizmanbacteria bacterium CG11_big_fil_rev_8_21_14_0_20_36_8</name>
    <dbReference type="NCBI Taxonomy" id="1974856"/>
    <lineage>
        <taxon>Bacteria</taxon>
        <taxon>Candidatus Roizmaniibacteriota</taxon>
    </lineage>
</organism>
<dbReference type="AlphaFoldDB" id="A0A2M6IVA4"/>
<protein>
    <submittedName>
        <fullName evidence="1">Uncharacterized protein</fullName>
    </submittedName>
</protein>
<gene>
    <name evidence="1" type="ORF">COV58_00165</name>
</gene>
<dbReference type="EMBL" id="PCVM01000004">
    <property type="protein sequence ID" value="PIQ73864.1"/>
    <property type="molecule type" value="Genomic_DNA"/>
</dbReference>